<keyword evidence="2" id="KW-1185">Reference proteome</keyword>
<dbReference type="EMBL" id="CP034235">
    <property type="protein sequence ID" value="QGQ95874.1"/>
    <property type="molecule type" value="Genomic_DNA"/>
</dbReference>
<protein>
    <submittedName>
        <fullName evidence="1">Phage tail protein</fullName>
    </submittedName>
</protein>
<sequence length="128" mass="14388">MGSFGDVIFQVSADKIRTFDDFVRNNADRWESHEIIGQKPKKEFIGPGLDQITFNMRFDANLGVSPRKEMEALMVLSRNGKAAPLIIGGKALGVNKWIITGLVHKWKNIDNKGNLLQADLEISLEEYV</sequence>
<accession>A0A6B8RJG4</accession>
<proteinExistence type="predicted"/>
<dbReference type="Pfam" id="PF06995">
    <property type="entry name" value="Phage_P2_GpU"/>
    <property type="match status" value="1"/>
</dbReference>
<name>A0A6B8RJG4_9BACL</name>
<evidence type="ECO:0000313" key="1">
    <source>
        <dbReference type="EMBL" id="QGQ95874.1"/>
    </source>
</evidence>
<dbReference type="AlphaFoldDB" id="A0A6B8RJG4"/>
<reference evidence="2" key="1">
    <citation type="submission" date="2018-11" db="EMBL/GenBank/DDBJ databases">
        <title>Complete genome sequence of Paenibacillus sp. ML311-T8.</title>
        <authorList>
            <person name="Nam Y.-D."/>
            <person name="Kang J."/>
            <person name="Chung W.-H."/>
            <person name="Park Y.S."/>
        </authorList>
    </citation>
    <scope>NUCLEOTIDE SEQUENCE [LARGE SCALE GENOMIC DNA]</scope>
    <source>
        <strain evidence="2">ML311-T8</strain>
    </source>
</reference>
<dbReference type="Proteomes" id="UP000426246">
    <property type="component" value="Chromosome"/>
</dbReference>
<dbReference type="InterPro" id="IPR009734">
    <property type="entry name" value="Myoviridae_GpU"/>
</dbReference>
<evidence type="ECO:0000313" key="2">
    <source>
        <dbReference type="Proteomes" id="UP000426246"/>
    </source>
</evidence>
<gene>
    <name evidence="1" type="ORF">EHS13_13805</name>
</gene>
<dbReference type="OrthoDB" id="9815316at2"/>
<organism evidence="1 2">
    <name type="scientific">Paenibacillus psychroresistens</name>
    <dbReference type="NCBI Taxonomy" id="1778678"/>
    <lineage>
        <taxon>Bacteria</taxon>
        <taxon>Bacillati</taxon>
        <taxon>Bacillota</taxon>
        <taxon>Bacilli</taxon>
        <taxon>Bacillales</taxon>
        <taxon>Paenibacillaceae</taxon>
        <taxon>Paenibacillus</taxon>
    </lineage>
</organism>
<dbReference type="KEGG" id="ppsc:EHS13_13805"/>